<dbReference type="Pfam" id="PF01195">
    <property type="entry name" value="Pept_tRNA_hydro"/>
    <property type="match status" value="1"/>
</dbReference>
<name>A0AAV2H926_LYMST</name>
<evidence type="ECO:0000256" key="4">
    <source>
        <dbReference type="SAM" id="MobiDB-lite"/>
    </source>
</evidence>
<evidence type="ECO:0000313" key="5">
    <source>
        <dbReference type="EMBL" id="CAL1529658.1"/>
    </source>
</evidence>
<dbReference type="InterPro" id="IPR001328">
    <property type="entry name" value="Pept_tRNA_hydro"/>
</dbReference>
<feature type="region of interest" description="Disordered" evidence="4">
    <location>
        <begin position="317"/>
        <end position="337"/>
    </location>
</feature>
<dbReference type="NCBIfam" id="TIGR00447">
    <property type="entry name" value="pth"/>
    <property type="match status" value="1"/>
</dbReference>
<dbReference type="PANTHER" id="PTHR17224:SF1">
    <property type="entry name" value="PEPTIDYL-TRNA HYDROLASE"/>
    <property type="match status" value="1"/>
</dbReference>
<sequence>MNMKNFIIRTIIRYSRVWASPTTSLTATESGTLDKSSKIKKFLAVTKHLFVNKTSTNKTETDSANVMEGTHRLRHAEARRIDNHFMIVGLGNHGFPNTRHSIGMKVIDSLAHRLSVKWEQNAGYITSTFVGQSKLTLFKPKALMNLNGPSVAKTAKLLRIAPSHMYLIHDELDRLPGKFHLKEGGSAGGHNGVLSCMNELKSKEMIRLRIGIGRPSSRLLVVPYVLGKFPAAEMAAVDSVIPEAIEHLLHHIEQRTALNISNLKINDNSCVELQKHTPEAGMKTKGKRALLKNNASEVTQPIQEQSKAQNLKIAEGDDDFHHTDSYNSTGKFEGDKIATTGTNDVISEISKTEDISRLGKDPVPDR</sequence>
<dbReference type="CDD" id="cd00462">
    <property type="entry name" value="PTH"/>
    <property type="match status" value="1"/>
</dbReference>
<dbReference type="SUPFAM" id="SSF53178">
    <property type="entry name" value="Peptidyl-tRNA hydrolase-like"/>
    <property type="match status" value="1"/>
</dbReference>
<gene>
    <name evidence="5" type="ORF">GSLYS_00003813001</name>
</gene>
<evidence type="ECO:0008006" key="7">
    <source>
        <dbReference type="Google" id="ProtNLM"/>
    </source>
</evidence>
<dbReference type="GO" id="GO:0004045">
    <property type="term" value="F:peptidyl-tRNA hydrolase activity"/>
    <property type="evidence" value="ECO:0007669"/>
    <property type="project" value="InterPro"/>
</dbReference>
<organism evidence="5 6">
    <name type="scientific">Lymnaea stagnalis</name>
    <name type="common">Great pond snail</name>
    <name type="synonym">Helix stagnalis</name>
    <dbReference type="NCBI Taxonomy" id="6523"/>
    <lineage>
        <taxon>Eukaryota</taxon>
        <taxon>Metazoa</taxon>
        <taxon>Spiralia</taxon>
        <taxon>Lophotrochozoa</taxon>
        <taxon>Mollusca</taxon>
        <taxon>Gastropoda</taxon>
        <taxon>Heterobranchia</taxon>
        <taxon>Euthyneura</taxon>
        <taxon>Panpulmonata</taxon>
        <taxon>Hygrophila</taxon>
        <taxon>Lymnaeoidea</taxon>
        <taxon>Lymnaeidae</taxon>
        <taxon>Lymnaea</taxon>
    </lineage>
</organism>
<keyword evidence="6" id="KW-1185">Reference proteome</keyword>
<proteinExistence type="predicted"/>
<dbReference type="Proteomes" id="UP001497497">
    <property type="component" value="Unassembled WGS sequence"/>
</dbReference>
<dbReference type="Gene3D" id="3.40.50.1470">
    <property type="entry name" value="Peptidyl-tRNA hydrolase"/>
    <property type="match status" value="1"/>
</dbReference>
<dbReference type="AlphaFoldDB" id="A0AAV2H926"/>
<dbReference type="GO" id="GO:0000049">
    <property type="term" value="F:tRNA binding"/>
    <property type="evidence" value="ECO:0007669"/>
    <property type="project" value="UniProtKB-KW"/>
</dbReference>
<protein>
    <recommendedName>
        <fullName evidence="7">Peptidyl-tRNA hydrolase</fullName>
    </recommendedName>
</protein>
<keyword evidence="3" id="KW-0694">RNA-binding</keyword>
<dbReference type="PANTHER" id="PTHR17224">
    <property type="entry name" value="PEPTIDYL-TRNA HYDROLASE"/>
    <property type="match status" value="1"/>
</dbReference>
<comment type="caution">
    <text evidence="5">The sequence shown here is derived from an EMBL/GenBank/DDBJ whole genome shotgun (WGS) entry which is preliminary data.</text>
</comment>
<keyword evidence="2" id="KW-0378">Hydrolase</keyword>
<evidence type="ECO:0000256" key="2">
    <source>
        <dbReference type="ARBA" id="ARBA00022801"/>
    </source>
</evidence>
<evidence type="ECO:0000256" key="1">
    <source>
        <dbReference type="ARBA" id="ARBA00022555"/>
    </source>
</evidence>
<keyword evidence="1" id="KW-0820">tRNA-binding</keyword>
<dbReference type="InterPro" id="IPR036416">
    <property type="entry name" value="Pept_tRNA_hydro_sf"/>
</dbReference>
<accession>A0AAV2H926</accession>
<evidence type="ECO:0000313" key="6">
    <source>
        <dbReference type="Proteomes" id="UP001497497"/>
    </source>
</evidence>
<evidence type="ECO:0000256" key="3">
    <source>
        <dbReference type="ARBA" id="ARBA00022884"/>
    </source>
</evidence>
<reference evidence="5 6" key="1">
    <citation type="submission" date="2024-04" db="EMBL/GenBank/DDBJ databases">
        <authorList>
            <consortium name="Genoscope - CEA"/>
            <person name="William W."/>
        </authorList>
    </citation>
    <scope>NUCLEOTIDE SEQUENCE [LARGE SCALE GENOMIC DNA]</scope>
</reference>
<dbReference type="EMBL" id="CAXITT010000052">
    <property type="protein sequence ID" value="CAL1529658.1"/>
    <property type="molecule type" value="Genomic_DNA"/>
</dbReference>